<dbReference type="GO" id="GO:0016491">
    <property type="term" value="F:oxidoreductase activity"/>
    <property type="evidence" value="ECO:0007669"/>
    <property type="project" value="InterPro"/>
</dbReference>
<dbReference type="EMBL" id="FNDI01000053">
    <property type="protein sequence ID" value="SDJ47431.1"/>
    <property type="molecule type" value="Genomic_DNA"/>
</dbReference>
<protein>
    <submittedName>
        <fullName evidence="1">p-aminobenzoate N-oxygenase AurF</fullName>
    </submittedName>
</protein>
<dbReference type="InterPro" id="IPR012348">
    <property type="entry name" value="RNR-like"/>
</dbReference>
<keyword evidence="2" id="KW-1185">Reference proteome</keyword>
<gene>
    <name evidence="1" type="ORF">SAMN04487926_15331</name>
</gene>
<dbReference type="RefSeq" id="WP_091790408.1">
    <property type="nucleotide sequence ID" value="NZ_FNDI01000053.1"/>
</dbReference>
<name>A0A7Z7BKQ6_9BURK</name>
<comment type="caution">
    <text evidence="1">The sequence shown here is derived from an EMBL/GenBank/DDBJ whole genome shotgun (WGS) entry which is preliminary data.</text>
</comment>
<dbReference type="InterPro" id="IPR025859">
    <property type="entry name" value="AurF/CmlI"/>
</dbReference>
<evidence type="ECO:0000313" key="1">
    <source>
        <dbReference type="EMBL" id="SDJ47431.1"/>
    </source>
</evidence>
<dbReference type="Proteomes" id="UP000198900">
    <property type="component" value="Unassembled WGS sequence"/>
</dbReference>
<evidence type="ECO:0000313" key="2">
    <source>
        <dbReference type="Proteomes" id="UP000198900"/>
    </source>
</evidence>
<organism evidence="1 2">
    <name type="scientific">Paraburkholderia steynii</name>
    <dbReference type="NCBI Taxonomy" id="1245441"/>
    <lineage>
        <taxon>Bacteria</taxon>
        <taxon>Pseudomonadati</taxon>
        <taxon>Pseudomonadota</taxon>
        <taxon>Betaproteobacteria</taxon>
        <taxon>Burkholderiales</taxon>
        <taxon>Burkholderiaceae</taxon>
        <taxon>Paraburkholderia</taxon>
    </lineage>
</organism>
<accession>A0A7Z7BKQ6</accession>
<proteinExistence type="predicted"/>
<reference evidence="1" key="1">
    <citation type="submission" date="2016-10" db="EMBL/GenBank/DDBJ databases">
        <authorList>
            <person name="Varghese N."/>
            <person name="Submissions S."/>
        </authorList>
    </citation>
    <scope>NUCLEOTIDE SEQUENCE [LARGE SCALE GENOMIC DNA]</scope>
    <source>
        <strain evidence="1">YR281</strain>
    </source>
</reference>
<sequence>MSEQDQWDEMVHGGDAMRSAFAGWDKEASVRRKPMDYDCSTLSADDIRQKHWFLPSALPYFEHPSVKSLGMQASQTLQAHALVYFMEYTALLEHRVVNRCMELIAHDLLPVALPESTRQDAMLLYTDEGYHAFISAEVSRQVARLIGIVPDRRQHPRVQNLINHLNDVPENFKALGSFLTTFVSETVITKEFLKFSNGTVVAPVSNVLKDHLDDERYHARYFSRLFDYVWKGLNESDRNFCASFLPKMIFQFYRINVDWVSERLQEVGLSKDDALEISSLYGDSKAVVNRAKNGATSTMHAIKRAGVLSNPEHADHFKEVGLIN</sequence>
<dbReference type="AlphaFoldDB" id="A0A7Z7BKQ6"/>
<dbReference type="Gene3D" id="1.10.620.20">
    <property type="entry name" value="Ribonucleotide Reductase, subunit A"/>
    <property type="match status" value="1"/>
</dbReference>
<dbReference type="Pfam" id="PF11583">
    <property type="entry name" value="AurF"/>
    <property type="match status" value="1"/>
</dbReference>